<evidence type="ECO:0000313" key="1">
    <source>
        <dbReference type="EMBL" id="ECB9992248.1"/>
    </source>
</evidence>
<feature type="non-terminal residue" evidence="1">
    <location>
        <position position="1"/>
    </location>
</feature>
<comment type="caution">
    <text evidence="1">The sequence shown here is derived from an EMBL/GenBank/DDBJ whole genome shotgun (WGS) entry which is preliminary data.</text>
</comment>
<protein>
    <submittedName>
        <fullName evidence="1">SCO family protein</fullName>
    </submittedName>
</protein>
<dbReference type="AlphaFoldDB" id="A0A5Y1P7S6"/>
<accession>A0A5Y1P7S6</accession>
<reference evidence="1" key="1">
    <citation type="submission" date="2019-07" db="EMBL/GenBank/DDBJ databases">
        <authorList>
            <consortium name="PulseNet: The National Subtyping Network for Foodborne Disease Surveillance"/>
            <person name="Tarr C.L."/>
            <person name="Trees E."/>
            <person name="Katz L.S."/>
            <person name="Carleton-Romer H.A."/>
            <person name="Stroika S."/>
            <person name="Kucerova Z."/>
            <person name="Roache K.F."/>
            <person name="Sabol A.L."/>
            <person name="Besser J."/>
            <person name="Gerner-Smidt P."/>
        </authorList>
    </citation>
    <scope>NUCLEOTIDE SEQUENCE</scope>
    <source>
        <strain evidence="1">PNUSAC009783</strain>
    </source>
</reference>
<proteinExistence type="predicted"/>
<organism evidence="1">
    <name type="scientific">Campylobacter jejuni</name>
    <dbReference type="NCBI Taxonomy" id="197"/>
    <lineage>
        <taxon>Bacteria</taxon>
        <taxon>Pseudomonadati</taxon>
        <taxon>Campylobacterota</taxon>
        <taxon>Epsilonproteobacteria</taxon>
        <taxon>Campylobacterales</taxon>
        <taxon>Campylobacteraceae</taxon>
        <taxon>Campylobacter</taxon>
    </lineage>
</organism>
<dbReference type="EMBL" id="AAHZNE010000134">
    <property type="protein sequence ID" value="ECB9992248.1"/>
    <property type="molecule type" value="Genomic_DNA"/>
</dbReference>
<gene>
    <name evidence="1" type="ORF">FMG33_08335</name>
</gene>
<name>A0A5Y1P7S6_CAMJU</name>
<sequence>MLYLIDEKGHFYKEISDLNPQEILRELRIFLNSQ</sequence>